<dbReference type="AlphaFoldDB" id="A0AAN6N4T3"/>
<evidence type="ECO:0000256" key="2">
    <source>
        <dbReference type="ARBA" id="ARBA00022989"/>
    </source>
</evidence>
<keyword evidence="7" id="KW-1185">Reference proteome</keyword>
<evidence type="ECO:0000313" key="7">
    <source>
        <dbReference type="Proteomes" id="UP001303473"/>
    </source>
</evidence>
<evidence type="ECO:0000256" key="1">
    <source>
        <dbReference type="ARBA" id="ARBA00022692"/>
    </source>
</evidence>
<feature type="compositionally biased region" description="Low complexity" evidence="5">
    <location>
        <begin position="1"/>
        <end position="58"/>
    </location>
</feature>
<dbReference type="PANTHER" id="PTHR39136:SF1">
    <property type="entry name" value="ALTERED INHERITANCE OF MITOCHONDRIA PROTEIN 11"/>
    <property type="match status" value="1"/>
</dbReference>
<dbReference type="GO" id="GO:0016020">
    <property type="term" value="C:membrane"/>
    <property type="evidence" value="ECO:0007669"/>
    <property type="project" value="UniProtKB-SubCell"/>
</dbReference>
<evidence type="ECO:0000256" key="5">
    <source>
        <dbReference type="SAM" id="MobiDB-lite"/>
    </source>
</evidence>
<gene>
    <name evidence="4" type="primary">AIM11</name>
    <name evidence="6" type="ORF">QBC46DRAFT_390333</name>
</gene>
<protein>
    <recommendedName>
        <fullName evidence="4">Altered inheritance of mitochondria protein 11</fullName>
    </recommendedName>
</protein>
<evidence type="ECO:0000256" key="3">
    <source>
        <dbReference type="ARBA" id="ARBA00023136"/>
    </source>
</evidence>
<reference evidence="7" key="1">
    <citation type="journal article" date="2023" name="Mol. Phylogenet. Evol.">
        <title>Genome-scale phylogeny and comparative genomics of the fungal order Sordariales.</title>
        <authorList>
            <person name="Hensen N."/>
            <person name="Bonometti L."/>
            <person name="Westerberg I."/>
            <person name="Brannstrom I.O."/>
            <person name="Guillou S."/>
            <person name="Cros-Aarteil S."/>
            <person name="Calhoun S."/>
            <person name="Haridas S."/>
            <person name="Kuo A."/>
            <person name="Mondo S."/>
            <person name="Pangilinan J."/>
            <person name="Riley R."/>
            <person name="LaButti K."/>
            <person name="Andreopoulos B."/>
            <person name="Lipzen A."/>
            <person name="Chen C."/>
            <person name="Yan M."/>
            <person name="Daum C."/>
            <person name="Ng V."/>
            <person name="Clum A."/>
            <person name="Steindorff A."/>
            <person name="Ohm R.A."/>
            <person name="Martin F."/>
            <person name="Silar P."/>
            <person name="Natvig D.O."/>
            <person name="Lalanne C."/>
            <person name="Gautier V."/>
            <person name="Ament-Velasquez S.L."/>
            <person name="Kruys A."/>
            <person name="Hutchinson M.I."/>
            <person name="Powell A.J."/>
            <person name="Barry K."/>
            <person name="Miller A.N."/>
            <person name="Grigoriev I.V."/>
            <person name="Debuchy R."/>
            <person name="Gladieux P."/>
            <person name="Hiltunen Thoren M."/>
            <person name="Johannesson H."/>
        </authorList>
    </citation>
    <scope>NUCLEOTIDE SEQUENCE [LARGE SCALE GENOMIC DNA]</scope>
    <source>
        <strain evidence="7">CBS 340.73</strain>
    </source>
</reference>
<evidence type="ECO:0000256" key="4">
    <source>
        <dbReference type="RuleBase" id="RU367098"/>
    </source>
</evidence>
<comment type="caution">
    <text evidence="6">The sequence shown here is derived from an EMBL/GenBank/DDBJ whole genome shotgun (WGS) entry which is preliminary data.</text>
</comment>
<comment type="subcellular location">
    <subcellularLocation>
        <location evidence="4">Membrane</location>
        <topology evidence="4">Multi-pass membrane protein</topology>
    </subcellularLocation>
</comment>
<feature type="transmembrane region" description="Helical" evidence="4">
    <location>
        <begin position="76"/>
        <end position="97"/>
    </location>
</feature>
<name>A0AAN6N4T3_9PEZI</name>
<keyword evidence="1 4" id="KW-0812">Transmembrane</keyword>
<evidence type="ECO:0000313" key="6">
    <source>
        <dbReference type="EMBL" id="KAK3938429.1"/>
    </source>
</evidence>
<dbReference type="Proteomes" id="UP001303473">
    <property type="component" value="Unassembled WGS sequence"/>
</dbReference>
<feature type="transmembrane region" description="Helical" evidence="4">
    <location>
        <begin position="143"/>
        <end position="166"/>
    </location>
</feature>
<proteinExistence type="inferred from homology"/>
<sequence length="231" mass="24643">MGILSSLLGSALGQSPASAQMSTTPPATTTTASTTIPVQTQTPPKPTRQPAAAAQPLDDQPREFSPVFSTRSLRQLGLFMGGAGFLMFSVLVSRRAVIRHSTKAQLKFYQPNHASSAATRLKGLKEQQQQETTGRDPLVAVEALNLATLNVVSFFIMALGGVSWAFDISSLDDLRRMARRSIHGAGDGGNLDEEAEREVAAWVAKYMGKDKVAKLLEEEGGSGDGGKQDKL</sequence>
<dbReference type="InterPro" id="IPR038814">
    <property type="entry name" value="AIM11"/>
</dbReference>
<dbReference type="GO" id="GO:0005739">
    <property type="term" value="C:mitochondrion"/>
    <property type="evidence" value="ECO:0007669"/>
    <property type="project" value="TreeGrafter"/>
</dbReference>
<keyword evidence="2 4" id="KW-1133">Transmembrane helix</keyword>
<dbReference type="EMBL" id="MU853830">
    <property type="protein sequence ID" value="KAK3938429.1"/>
    <property type="molecule type" value="Genomic_DNA"/>
</dbReference>
<keyword evidence="3 4" id="KW-0472">Membrane</keyword>
<feature type="region of interest" description="Disordered" evidence="5">
    <location>
        <begin position="1"/>
        <end position="64"/>
    </location>
</feature>
<dbReference type="PANTHER" id="PTHR39136">
    <property type="entry name" value="ALTERED INHERITANCE OF MITOCHONDRIA PROTEIN 11"/>
    <property type="match status" value="1"/>
</dbReference>
<comment type="similarity">
    <text evidence="4">Belongs to the AIM11 family.</text>
</comment>
<accession>A0AAN6N4T3</accession>
<organism evidence="6 7">
    <name type="scientific">Diplogelasinospora grovesii</name>
    <dbReference type="NCBI Taxonomy" id="303347"/>
    <lineage>
        <taxon>Eukaryota</taxon>
        <taxon>Fungi</taxon>
        <taxon>Dikarya</taxon>
        <taxon>Ascomycota</taxon>
        <taxon>Pezizomycotina</taxon>
        <taxon>Sordariomycetes</taxon>
        <taxon>Sordariomycetidae</taxon>
        <taxon>Sordariales</taxon>
        <taxon>Diplogelasinosporaceae</taxon>
        <taxon>Diplogelasinospora</taxon>
    </lineage>
</organism>